<keyword evidence="1" id="KW-1133">Transmembrane helix</keyword>
<evidence type="ECO:0000256" key="1">
    <source>
        <dbReference type="SAM" id="Phobius"/>
    </source>
</evidence>
<keyword evidence="2" id="KW-0732">Signal</keyword>
<accession>A0AAV4WWS0</accession>
<name>A0AAV4WWS0_CAEEX</name>
<dbReference type="PROSITE" id="PS51257">
    <property type="entry name" value="PROKAR_LIPOPROTEIN"/>
    <property type="match status" value="1"/>
</dbReference>
<evidence type="ECO:0000256" key="2">
    <source>
        <dbReference type="SAM" id="SignalP"/>
    </source>
</evidence>
<feature type="signal peptide" evidence="2">
    <location>
        <begin position="1"/>
        <end position="19"/>
    </location>
</feature>
<gene>
    <name evidence="3" type="ORF">CEXT_209921</name>
</gene>
<keyword evidence="1" id="KW-0812">Transmembrane</keyword>
<dbReference type="Proteomes" id="UP001054945">
    <property type="component" value="Unassembled WGS sequence"/>
</dbReference>
<keyword evidence="1" id="KW-0472">Membrane</keyword>
<protein>
    <submittedName>
        <fullName evidence="3">Uncharacterized protein</fullName>
    </submittedName>
</protein>
<reference evidence="3 4" key="1">
    <citation type="submission" date="2021-06" db="EMBL/GenBank/DDBJ databases">
        <title>Caerostris extrusa draft genome.</title>
        <authorList>
            <person name="Kono N."/>
            <person name="Arakawa K."/>
        </authorList>
    </citation>
    <scope>NUCLEOTIDE SEQUENCE [LARGE SCALE GENOMIC DNA]</scope>
</reference>
<organism evidence="3 4">
    <name type="scientific">Caerostris extrusa</name>
    <name type="common">Bark spider</name>
    <name type="synonym">Caerostris bankana</name>
    <dbReference type="NCBI Taxonomy" id="172846"/>
    <lineage>
        <taxon>Eukaryota</taxon>
        <taxon>Metazoa</taxon>
        <taxon>Ecdysozoa</taxon>
        <taxon>Arthropoda</taxon>
        <taxon>Chelicerata</taxon>
        <taxon>Arachnida</taxon>
        <taxon>Araneae</taxon>
        <taxon>Araneomorphae</taxon>
        <taxon>Entelegynae</taxon>
        <taxon>Araneoidea</taxon>
        <taxon>Araneidae</taxon>
        <taxon>Caerostris</taxon>
    </lineage>
</organism>
<keyword evidence="4" id="KW-1185">Reference proteome</keyword>
<dbReference type="EMBL" id="BPLR01016912">
    <property type="protein sequence ID" value="GIY87237.1"/>
    <property type="molecule type" value="Genomic_DNA"/>
</dbReference>
<sequence length="170" mass="18641">MYFQLKHFLVIFIISSAISISTVSCRAINSNNQPAGLNTTELKSEITVSNATKEIETPHVLQSSSGGNSSLAVTIASPIAAIIWLVCCCYCIRRCCCQKNTQNITIMNQNTTAAPAAAAPQIILQQPIVNQNMSAPPQQVPMQQWAPQQPLSNGHLNHRLRNIEARRMLQ</sequence>
<proteinExistence type="predicted"/>
<comment type="caution">
    <text evidence="3">The sequence shown here is derived from an EMBL/GenBank/DDBJ whole genome shotgun (WGS) entry which is preliminary data.</text>
</comment>
<evidence type="ECO:0000313" key="3">
    <source>
        <dbReference type="EMBL" id="GIY87237.1"/>
    </source>
</evidence>
<feature type="chain" id="PRO_5043719325" evidence="2">
    <location>
        <begin position="20"/>
        <end position="170"/>
    </location>
</feature>
<dbReference type="AlphaFoldDB" id="A0AAV4WWS0"/>
<feature type="transmembrane region" description="Helical" evidence="1">
    <location>
        <begin position="71"/>
        <end position="92"/>
    </location>
</feature>
<evidence type="ECO:0000313" key="4">
    <source>
        <dbReference type="Proteomes" id="UP001054945"/>
    </source>
</evidence>